<protein>
    <submittedName>
        <fullName evidence="10">Anticodon binding domain protein</fullName>
    </submittedName>
</protein>
<evidence type="ECO:0000259" key="9">
    <source>
        <dbReference type="Pfam" id="PF03129"/>
    </source>
</evidence>
<dbReference type="SUPFAM" id="SSF52954">
    <property type="entry name" value="Class II aaRS ABD-related"/>
    <property type="match status" value="1"/>
</dbReference>
<dbReference type="Proteomes" id="UP000033556">
    <property type="component" value="Unassembled WGS sequence"/>
</dbReference>
<dbReference type="FunFam" id="3.40.50.800:FF:000001">
    <property type="entry name" value="Threonine--tRNA ligase"/>
    <property type="match status" value="1"/>
</dbReference>
<dbReference type="Pfam" id="PF00587">
    <property type="entry name" value="tRNA-synt_2b"/>
    <property type="match status" value="1"/>
</dbReference>
<keyword evidence="2" id="KW-0963">Cytoplasm</keyword>
<accession>A0A0F3N104</accession>
<dbReference type="PANTHER" id="PTHR11451">
    <property type="entry name" value="THREONINE-TRNA LIGASE"/>
    <property type="match status" value="1"/>
</dbReference>
<reference evidence="10 11" key="1">
    <citation type="submission" date="2015-01" db="EMBL/GenBank/DDBJ databases">
        <title>Genome Sequencing of Rickettsiales.</title>
        <authorList>
            <person name="Daugherty S.C."/>
            <person name="Su Q."/>
            <person name="Abolude K."/>
            <person name="Beier-Sexton M."/>
            <person name="Carlyon J.A."/>
            <person name="Carter R."/>
            <person name="Day N.P."/>
            <person name="Dumler S.J."/>
            <person name="Dyachenko V."/>
            <person name="Godinez A."/>
            <person name="Kurtti T.J."/>
            <person name="Lichay M."/>
            <person name="Mullins K.E."/>
            <person name="Ott S."/>
            <person name="Pappas-Brown V."/>
            <person name="Paris D.H."/>
            <person name="Patel P."/>
            <person name="Richards A.L."/>
            <person name="Sadzewicz L."/>
            <person name="Sears K."/>
            <person name="Seidman D."/>
            <person name="Sengamalay N."/>
            <person name="Stenos J."/>
            <person name="Tallon L.J."/>
            <person name="Vincent G."/>
            <person name="Fraser C.M."/>
            <person name="Munderloh U."/>
            <person name="Dunning-Hotopp J.C."/>
        </authorList>
    </citation>
    <scope>NUCLEOTIDE SEQUENCE [LARGE SCALE GENOMIC DNA]</scope>
    <source>
        <strain evidence="10 11">Ac/Pa</strain>
    </source>
</reference>
<proteinExistence type="inferred from homology"/>
<keyword evidence="7" id="KW-0030">Aminoacyl-tRNA synthetase</keyword>
<dbReference type="PANTHER" id="PTHR11451:SF44">
    <property type="entry name" value="THREONINE--TRNA LIGASE, CHLOROPLASTIC_MITOCHONDRIAL 2"/>
    <property type="match status" value="1"/>
</dbReference>
<feature type="domain" description="Anticodon-binding" evidence="9">
    <location>
        <begin position="57"/>
        <end position="147"/>
    </location>
</feature>
<keyword evidence="5" id="KW-0067">ATP-binding</keyword>
<evidence type="ECO:0000256" key="4">
    <source>
        <dbReference type="ARBA" id="ARBA00022741"/>
    </source>
</evidence>
<comment type="caution">
    <text evidence="10">The sequence shown here is derived from an EMBL/GenBank/DDBJ whole genome shotgun (WGS) entry which is preliminary data.</text>
</comment>
<organism evidence="10 11">
    <name type="scientific">Rickettsia amblyommatis str. Ac/Pa</name>
    <dbReference type="NCBI Taxonomy" id="1359164"/>
    <lineage>
        <taxon>Bacteria</taxon>
        <taxon>Pseudomonadati</taxon>
        <taxon>Pseudomonadota</taxon>
        <taxon>Alphaproteobacteria</taxon>
        <taxon>Rickettsiales</taxon>
        <taxon>Rickettsiaceae</taxon>
        <taxon>Rickettsieae</taxon>
        <taxon>Rickettsia</taxon>
        <taxon>spotted fever group</taxon>
    </lineage>
</organism>
<evidence type="ECO:0000256" key="6">
    <source>
        <dbReference type="ARBA" id="ARBA00022917"/>
    </source>
</evidence>
<evidence type="ECO:0000256" key="2">
    <source>
        <dbReference type="ARBA" id="ARBA00022490"/>
    </source>
</evidence>
<evidence type="ECO:0000313" key="11">
    <source>
        <dbReference type="Proteomes" id="UP000033556"/>
    </source>
</evidence>
<evidence type="ECO:0000313" key="10">
    <source>
        <dbReference type="EMBL" id="KJV61705.1"/>
    </source>
</evidence>
<dbReference type="InterPro" id="IPR045864">
    <property type="entry name" value="aa-tRNA-synth_II/BPL/LPL"/>
</dbReference>
<dbReference type="InterPro" id="IPR047246">
    <property type="entry name" value="ThrRS_anticodon"/>
</dbReference>
<dbReference type="PATRIC" id="fig|1359164.3.peg.711"/>
<dbReference type="GO" id="GO:0005524">
    <property type="term" value="F:ATP binding"/>
    <property type="evidence" value="ECO:0007669"/>
    <property type="project" value="UniProtKB-KW"/>
</dbReference>
<dbReference type="SUPFAM" id="SSF55681">
    <property type="entry name" value="Class II aaRS and biotin synthetases"/>
    <property type="match status" value="1"/>
</dbReference>
<sequence>MDFVLPERLDANYVAASGEKKRPVMLHRAILGSLERFIGILIEEYAGRFPLWLAPVQVAIATITSDLNDYALEVQKALIDNGVRTDFNISPDKINYKIREFSNQKIPMIAVIGKQEQENKQVAIRRLGTTDQEVLSVEQLIAVVKEENEKYL</sequence>
<dbReference type="InterPro" id="IPR002320">
    <property type="entry name" value="Thr-tRNA-ligase_IIa"/>
</dbReference>
<dbReference type="GO" id="GO:0006435">
    <property type="term" value="P:threonyl-tRNA aminoacylation"/>
    <property type="evidence" value="ECO:0007669"/>
    <property type="project" value="InterPro"/>
</dbReference>
<comment type="similarity">
    <text evidence="1">Belongs to the class-II aminoacyl-tRNA synthetase family.</text>
</comment>
<evidence type="ECO:0000259" key="8">
    <source>
        <dbReference type="Pfam" id="PF00587"/>
    </source>
</evidence>
<evidence type="ECO:0000256" key="3">
    <source>
        <dbReference type="ARBA" id="ARBA00022598"/>
    </source>
</evidence>
<evidence type="ECO:0000256" key="1">
    <source>
        <dbReference type="ARBA" id="ARBA00008226"/>
    </source>
</evidence>
<name>A0A0F3N104_RICAM</name>
<keyword evidence="11" id="KW-1185">Reference proteome</keyword>
<dbReference type="Gene3D" id="3.30.930.10">
    <property type="entry name" value="Bira Bifunctional Protein, Domain 2"/>
    <property type="match status" value="1"/>
</dbReference>
<dbReference type="InterPro" id="IPR036621">
    <property type="entry name" value="Anticodon-bd_dom_sf"/>
</dbReference>
<keyword evidence="4" id="KW-0547">Nucleotide-binding</keyword>
<evidence type="ECO:0000256" key="7">
    <source>
        <dbReference type="ARBA" id="ARBA00023146"/>
    </source>
</evidence>
<dbReference type="GO" id="GO:0004829">
    <property type="term" value="F:threonine-tRNA ligase activity"/>
    <property type="evidence" value="ECO:0007669"/>
    <property type="project" value="InterPro"/>
</dbReference>
<evidence type="ECO:0000256" key="5">
    <source>
        <dbReference type="ARBA" id="ARBA00022840"/>
    </source>
</evidence>
<dbReference type="CDD" id="cd00860">
    <property type="entry name" value="ThrRS_anticodon"/>
    <property type="match status" value="1"/>
</dbReference>
<dbReference type="InterPro" id="IPR004154">
    <property type="entry name" value="Anticodon-bd"/>
</dbReference>
<gene>
    <name evidence="10" type="ORF">APHACPA_0718</name>
</gene>
<keyword evidence="3" id="KW-0436">Ligase</keyword>
<dbReference type="EMBL" id="LANR01000001">
    <property type="protein sequence ID" value="KJV61705.1"/>
    <property type="molecule type" value="Genomic_DNA"/>
</dbReference>
<dbReference type="Gene3D" id="3.40.50.800">
    <property type="entry name" value="Anticodon-binding domain"/>
    <property type="match status" value="1"/>
</dbReference>
<dbReference type="AlphaFoldDB" id="A0A0F3N104"/>
<dbReference type="InterPro" id="IPR002314">
    <property type="entry name" value="aa-tRNA-synt_IIb"/>
</dbReference>
<dbReference type="Pfam" id="PF03129">
    <property type="entry name" value="HGTP_anticodon"/>
    <property type="match status" value="1"/>
</dbReference>
<dbReference type="PRINTS" id="PR01047">
    <property type="entry name" value="TRNASYNTHTHR"/>
</dbReference>
<feature type="domain" description="Aminoacyl-tRNA synthetase class II (G/ P/ S/T)" evidence="8">
    <location>
        <begin position="3"/>
        <end position="45"/>
    </location>
</feature>
<keyword evidence="6" id="KW-0648">Protein biosynthesis</keyword>
<dbReference type="GO" id="GO:0005737">
    <property type="term" value="C:cytoplasm"/>
    <property type="evidence" value="ECO:0007669"/>
    <property type="project" value="InterPro"/>
</dbReference>